<dbReference type="PANTHER" id="PTHR38468">
    <property type="entry name" value="SLL0939 PROTEIN"/>
    <property type="match status" value="1"/>
</dbReference>
<evidence type="ECO:0000313" key="3">
    <source>
        <dbReference type="Proteomes" id="UP000326202"/>
    </source>
</evidence>
<dbReference type="KEGG" id="htq:FRZ44_39520"/>
<protein>
    <submittedName>
        <fullName evidence="2">Membrane protein</fullName>
    </submittedName>
</protein>
<reference evidence="2 3" key="1">
    <citation type="submission" date="2019-08" db="EMBL/GenBank/DDBJ databases">
        <title>Hyperibacter terrae gen. nov., sp. nov. and Hyperibacter viscosus sp. nov., two new members in the family Rhodospirillaceae isolated from the rhizosphere of Hypericum perforatum.</title>
        <authorList>
            <person name="Noviana Z."/>
        </authorList>
    </citation>
    <scope>NUCLEOTIDE SEQUENCE [LARGE SCALE GENOMIC DNA]</scope>
    <source>
        <strain evidence="2 3">R5913</strain>
    </source>
</reference>
<accession>A0A5J6MME4</accession>
<dbReference type="Proteomes" id="UP000326202">
    <property type="component" value="Chromosome"/>
</dbReference>
<keyword evidence="1" id="KW-1133">Transmembrane helix</keyword>
<feature type="transmembrane region" description="Helical" evidence="1">
    <location>
        <begin position="91"/>
        <end position="111"/>
    </location>
</feature>
<sequence>MTMEELGTSIVGIEPVIGHWIRLVGDGIDIFGVVVIVIGIAWSTWGFLGQHREEQHYQQFKIRIGRSLLLGLEILVAADIVKTIAVEPSFLSLGVLAGLVVIRTFLSWSLVLEIEGRWPWQGDRRAGPLA</sequence>
<dbReference type="EMBL" id="CP042906">
    <property type="protein sequence ID" value="QEX18644.1"/>
    <property type="molecule type" value="Genomic_DNA"/>
</dbReference>
<proteinExistence type="predicted"/>
<dbReference type="AlphaFoldDB" id="A0A5J6MME4"/>
<dbReference type="PANTHER" id="PTHR38468:SF1">
    <property type="entry name" value="SLL0939 PROTEIN"/>
    <property type="match status" value="1"/>
</dbReference>
<dbReference type="InterPro" id="IPR012427">
    <property type="entry name" value="DUF1622"/>
</dbReference>
<evidence type="ECO:0000256" key="1">
    <source>
        <dbReference type="SAM" id="Phobius"/>
    </source>
</evidence>
<name>A0A5J6MME4_9PROT</name>
<feature type="transmembrane region" description="Helical" evidence="1">
    <location>
        <begin position="68"/>
        <end position="85"/>
    </location>
</feature>
<dbReference type="Pfam" id="PF07784">
    <property type="entry name" value="DUF1622"/>
    <property type="match status" value="1"/>
</dbReference>
<keyword evidence="1" id="KW-0812">Transmembrane</keyword>
<evidence type="ECO:0000313" key="2">
    <source>
        <dbReference type="EMBL" id="QEX18644.1"/>
    </source>
</evidence>
<organism evidence="2 3">
    <name type="scientific">Hypericibacter terrae</name>
    <dbReference type="NCBI Taxonomy" id="2602015"/>
    <lineage>
        <taxon>Bacteria</taxon>
        <taxon>Pseudomonadati</taxon>
        <taxon>Pseudomonadota</taxon>
        <taxon>Alphaproteobacteria</taxon>
        <taxon>Rhodospirillales</taxon>
        <taxon>Dongiaceae</taxon>
        <taxon>Hypericibacter</taxon>
    </lineage>
</organism>
<gene>
    <name evidence="2" type="ORF">FRZ44_39520</name>
</gene>
<keyword evidence="3" id="KW-1185">Reference proteome</keyword>
<feature type="transmembrane region" description="Helical" evidence="1">
    <location>
        <begin position="30"/>
        <end position="48"/>
    </location>
</feature>
<keyword evidence="1" id="KW-0472">Membrane</keyword>